<dbReference type="InterPro" id="IPR006527">
    <property type="entry name" value="F-box-assoc_dom_typ1"/>
</dbReference>
<accession>A0A2G2WFS1</accession>
<dbReference type="PANTHER" id="PTHR31790">
    <property type="entry name" value="OS02G0783600 PROTEIN"/>
    <property type="match status" value="1"/>
</dbReference>
<protein>
    <recommendedName>
        <fullName evidence="1">F-box associated beta-propeller type 1 domain-containing protein</fullName>
    </recommendedName>
</protein>
<reference evidence="3" key="2">
    <citation type="journal article" date="2017" name="J. Anim. Genet.">
        <title>Multiple reference genome sequences of hot pepper reveal the massive evolution of plant disease resistance genes by retroduplication.</title>
        <authorList>
            <person name="Kim S."/>
            <person name="Park J."/>
            <person name="Yeom S.-I."/>
            <person name="Kim Y.-M."/>
            <person name="Seo E."/>
            <person name="Kim K.-T."/>
            <person name="Kim M.-S."/>
            <person name="Lee J.M."/>
            <person name="Cheong K."/>
            <person name="Shin H.-S."/>
            <person name="Kim S.-B."/>
            <person name="Han K."/>
            <person name="Lee J."/>
            <person name="Park M."/>
            <person name="Lee H.-A."/>
            <person name="Lee H.-Y."/>
            <person name="Lee Y."/>
            <person name="Oh S."/>
            <person name="Lee J.H."/>
            <person name="Choi E."/>
            <person name="Choi E."/>
            <person name="Lee S.E."/>
            <person name="Jeon J."/>
            <person name="Kim H."/>
            <person name="Choi G."/>
            <person name="Song H."/>
            <person name="Lee J."/>
            <person name="Lee S.-C."/>
            <person name="Kwon J.-K."/>
            <person name="Lee H.-Y."/>
            <person name="Koo N."/>
            <person name="Hong Y."/>
            <person name="Kim R.W."/>
            <person name="Kang W.-H."/>
            <person name="Huh J.H."/>
            <person name="Kang B.-C."/>
            <person name="Yang T.-J."/>
            <person name="Lee Y.-H."/>
            <person name="Bennetzen J.L."/>
            <person name="Choi D."/>
        </authorList>
    </citation>
    <scope>NUCLEOTIDE SEQUENCE [LARGE SCALE GENOMIC DNA]</scope>
    <source>
        <strain evidence="3">cv. PBC81</strain>
    </source>
</reference>
<dbReference type="PANTHER" id="PTHR31790:SF511">
    <property type="entry name" value="UBIQUITIN-PROTEIN LIGASE"/>
    <property type="match status" value="1"/>
</dbReference>
<name>A0A2G2WFS1_CAPBA</name>
<comment type="caution">
    <text evidence="2">The sequence shown here is derived from an EMBL/GenBank/DDBJ whole genome shotgun (WGS) entry which is preliminary data.</text>
</comment>
<evidence type="ECO:0000313" key="3">
    <source>
        <dbReference type="Proteomes" id="UP000224567"/>
    </source>
</evidence>
<organism evidence="2 3">
    <name type="scientific">Capsicum baccatum</name>
    <name type="common">Peruvian pepper</name>
    <dbReference type="NCBI Taxonomy" id="33114"/>
    <lineage>
        <taxon>Eukaryota</taxon>
        <taxon>Viridiplantae</taxon>
        <taxon>Streptophyta</taxon>
        <taxon>Embryophyta</taxon>
        <taxon>Tracheophyta</taxon>
        <taxon>Spermatophyta</taxon>
        <taxon>Magnoliopsida</taxon>
        <taxon>eudicotyledons</taxon>
        <taxon>Gunneridae</taxon>
        <taxon>Pentapetalae</taxon>
        <taxon>asterids</taxon>
        <taxon>lamiids</taxon>
        <taxon>Solanales</taxon>
        <taxon>Solanaceae</taxon>
        <taxon>Solanoideae</taxon>
        <taxon>Capsiceae</taxon>
        <taxon>Capsicum</taxon>
    </lineage>
</organism>
<dbReference type="AlphaFoldDB" id="A0A2G2WFS1"/>
<dbReference type="Proteomes" id="UP000224567">
    <property type="component" value="Unassembled WGS sequence"/>
</dbReference>
<reference evidence="2 3" key="1">
    <citation type="journal article" date="2017" name="Genome Biol.">
        <title>New reference genome sequences of hot pepper reveal the massive evolution of plant disease-resistance genes by retroduplication.</title>
        <authorList>
            <person name="Kim S."/>
            <person name="Park J."/>
            <person name="Yeom S.I."/>
            <person name="Kim Y.M."/>
            <person name="Seo E."/>
            <person name="Kim K.T."/>
            <person name="Kim M.S."/>
            <person name="Lee J.M."/>
            <person name="Cheong K."/>
            <person name="Shin H.S."/>
            <person name="Kim S.B."/>
            <person name="Han K."/>
            <person name="Lee J."/>
            <person name="Park M."/>
            <person name="Lee H.A."/>
            <person name="Lee H.Y."/>
            <person name="Lee Y."/>
            <person name="Oh S."/>
            <person name="Lee J.H."/>
            <person name="Choi E."/>
            <person name="Choi E."/>
            <person name="Lee S.E."/>
            <person name="Jeon J."/>
            <person name="Kim H."/>
            <person name="Choi G."/>
            <person name="Song H."/>
            <person name="Lee J."/>
            <person name="Lee S.C."/>
            <person name="Kwon J.K."/>
            <person name="Lee H.Y."/>
            <person name="Koo N."/>
            <person name="Hong Y."/>
            <person name="Kim R.W."/>
            <person name="Kang W.H."/>
            <person name="Huh J.H."/>
            <person name="Kang B.C."/>
            <person name="Yang T.J."/>
            <person name="Lee Y.H."/>
            <person name="Bennetzen J.L."/>
            <person name="Choi D."/>
        </authorList>
    </citation>
    <scope>NUCLEOTIDE SEQUENCE [LARGE SCALE GENOMIC DNA]</scope>
    <source>
        <strain evidence="3">cv. PBC81</strain>
    </source>
</reference>
<dbReference type="InterPro" id="IPR017451">
    <property type="entry name" value="F-box-assoc_interact_dom"/>
</dbReference>
<dbReference type="NCBIfam" id="TIGR01640">
    <property type="entry name" value="F_box_assoc_1"/>
    <property type="match status" value="1"/>
</dbReference>
<sequence>MKEIAACDEYFKGKHRNHAKNNNKILVDVGIGHWDYSYSNYSCCLSSPSSSAQPLQKLGCPSNHNGYNIICCCDGLSLLLCPSGGYLLWNSSTNESVRLPNHDFSHTTGRTTTYGLGYDSISDDYKILNVFASTARPPNRILGSWKNIDNHPAGGIQNQTFGLAFVQAAFHWIVRGSKYFVTSFNISNETHGEISLPEGISNILKHRHCDFRCVVSAFDEMLCVYSTCQDDGETETLKLWRVKCCSDFVLADLGHPKEHMNSSLNIAVFNK</sequence>
<dbReference type="EMBL" id="MLFT02000007">
    <property type="protein sequence ID" value="PHT44095.1"/>
    <property type="molecule type" value="Genomic_DNA"/>
</dbReference>
<gene>
    <name evidence="2" type="ORF">CQW23_18120</name>
</gene>
<feature type="domain" description="F-box associated beta-propeller type 1" evidence="1">
    <location>
        <begin position="53"/>
        <end position="240"/>
    </location>
</feature>
<dbReference type="Pfam" id="PF07734">
    <property type="entry name" value="FBA_1"/>
    <property type="match status" value="1"/>
</dbReference>
<proteinExistence type="predicted"/>
<evidence type="ECO:0000259" key="1">
    <source>
        <dbReference type="Pfam" id="PF07734"/>
    </source>
</evidence>
<keyword evidence="3" id="KW-1185">Reference proteome</keyword>
<evidence type="ECO:0000313" key="2">
    <source>
        <dbReference type="EMBL" id="PHT44095.1"/>
    </source>
</evidence>
<dbReference type="InterPro" id="IPR052361">
    <property type="entry name" value="F-box_domain"/>
</dbReference>